<dbReference type="EMBL" id="KN831781">
    <property type="protein sequence ID" value="KIM41092.1"/>
    <property type="molecule type" value="Genomic_DNA"/>
</dbReference>
<dbReference type="Gene3D" id="3.30.710.10">
    <property type="entry name" value="Potassium Channel Kv1.1, Chain A"/>
    <property type="match status" value="1"/>
</dbReference>
<proteinExistence type="predicted"/>
<dbReference type="SUPFAM" id="SSF54695">
    <property type="entry name" value="POZ domain"/>
    <property type="match status" value="1"/>
</dbReference>
<dbReference type="AlphaFoldDB" id="A0A0C2YJA8"/>
<organism evidence="2 3">
    <name type="scientific">Hebeloma cylindrosporum</name>
    <dbReference type="NCBI Taxonomy" id="76867"/>
    <lineage>
        <taxon>Eukaryota</taxon>
        <taxon>Fungi</taxon>
        <taxon>Dikarya</taxon>
        <taxon>Basidiomycota</taxon>
        <taxon>Agaricomycotina</taxon>
        <taxon>Agaricomycetes</taxon>
        <taxon>Agaricomycetidae</taxon>
        <taxon>Agaricales</taxon>
        <taxon>Agaricineae</taxon>
        <taxon>Hymenogastraceae</taxon>
        <taxon>Hebeloma</taxon>
    </lineage>
</organism>
<dbReference type="STRING" id="686832.A0A0C2YJA8"/>
<reference evidence="3" key="2">
    <citation type="submission" date="2015-01" db="EMBL/GenBank/DDBJ databases">
        <title>Evolutionary Origins and Diversification of the Mycorrhizal Mutualists.</title>
        <authorList>
            <consortium name="DOE Joint Genome Institute"/>
            <consortium name="Mycorrhizal Genomics Consortium"/>
            <person name="Kohler A."/>
            <person name="Kuo A."/>
            <person name="Nagy L.G."/>
            <person name="Floudas D."/>
            <person name="Copeland A."/>
            <person name="Barry K.W."/>
            <person name="Cichocki N."/>
            <person name="Veneault-Fourrey C."/>
            <person name="LaButti K."/>
            <person name="Lindquist E.A."/>
            <person name="Lipzen A."/>
            <person name="Lundell T."/>
            <person name="Morin E."/>
            <person name="Murat C."/>
            <person name="Riley R."/>
            <person name="Ohm R."/>
            <person name="Sun H."/>
            <person name="Tunlid A."/>
            <person name="Henrissat B."/>
            <person name="Grigoriev I.V."/>
            <person name="Hibbett D.S."/>
            <person name="Martin F."/>
        </authorList>
    </citation>
    <scope>NUCLEOTIDE SEQUENCE [LARGE SCALE GENOMIC DNA]</scope>
    <source>
        <strain evidence="3">h7</strain>
    </source>
</reference>
<reference evidence="2 3" key="1">
    <citation type="submission" date="2014-04" db="EMBL/GenBank/DDBJ databases">
        <authorList>
            <consortium name="DOE Joint Genome Institute"/>
            <person name="Kuo A."/>
            <person name="Gay G."/>
            <person name="Dore J."/>
            <person name="Kohler A."/>
            <person name="Nagy L.G."/>
            <person name="Floudas D."/>
            <person name="Copeland A."/>
            <person name="Barry K.W."/>
            <person name="Cichocki N."/>
            <person name="Veneault-Fourrey C."/>
            <person name="LaButti K."/>
            <person name="Lindquist E.A."/>
            <person name="Lipzen A."/>
            <person name="Lundell T."/>
            <person name="Morin E."/>
            <person name="Murat C."/>
            <person name="Sun H."/>
            <person name="Tunlid A."/>
            <person name="Henrissat B."/>
            <person name="Grigoriev I.V."/>
            <person name="Hibbett D.S."/>
            <person name="Martin F."/>
            <person name="Nordberg H.P."/>
            <person name="Cantor M.N."/>
            <person name="Hua S.X."/>
        </authorList>
    </citation>
    <scope>NUCLEOTIDE SEQUENCE [LARGE SCALE GENOMIC DNA]</scope>
    <source>
        <strain evidence="3">h7</strain>
    </source>
</reference>
<sequence>MDDAHESTEETSQLIPACIVIANCPLSADIVLVSSDGHRFGTHRRNLGDFTGVFPVDIAPVNGEDVPMPDLDSKALALFLQYVHHHRQPDLSGVPFKSLFQLAEAVEKYDVYSATEICKVQMRSVSRAVDTIPPQSLVLTSPHVENHCLEFFNMPPGMITVS</sequence>
<keyword evidence="3" id="KW-1185">Reference proteome</keyword>
<protein>
    <recommendedName>
        <fullName evidence="1">BTB domain-containing protein</fullName>
    </recommendedName>
</protein>
<dbReference type="Proteomes" id="UP000053424">
    <property type="component" value="Unassembled WGS sequence"/>
</dbReference>
<dbReference type="InterPro" id="IPR000210">
    <property type="entry name" value="BTB/POZ_dom"/>
</dbReference>
<dbReference type="HOGENOM" id="CLU_141158_0_0_1"/>
<dbReference type="PROSITE" id="PS50097">
    <property type="entry name" value="BTB"/>
    <property type="match status" value="1"/>
</dbReference>
<dbReference type="InterPro" id="IPR011333">
    <property type="entry name" value="SKP1/BTB/POZ_sf"/>
</dbReference>
<dbReference type="OrthoDB" id="3184970at2759"/>
<evidence type="ECO:0000259" key="1">
    <source>
        <dbReference type="PROSITE" id="PS50097"/>
    </source>
</evidence>
<evidence type="ECO:0000313" key="2">
    <source>
        <dbReference type="EMBL" id="KIM41092.1"/>
    </source>
</evidence>
<gene>
    <name evidence="2" type="ORF">M413DRAFT_159119</name>
</gene>
<feature type="domain" description="BTB" evidence="1">
    <location>
        <begin position="28"/>
        <end position="84"/>
    </location>
</feature>
<evidence type="ECO:0000313" key="3">
    <source>
        <dbReference type="Proteomes" id="UP000053424"/>
    </source>
</evidence>
<name>A0A0C2YJA8_HEBCY</name>
<accession>A0A0C2YJA8</accession>